<evidence type="ECO:0000256" key="1">
    <source>
        <dbReference type="SAM" id="MobiDB-lite"/>
    </source>
</evidence>
<organism evidence="3 4">
    <name type="scientific">Petrolisthes manimaculis</name>
    <dbReference type="NCBI Taxonomy" id="1843537"/>
    <lineage>
        <taxon>Eukaryota</taxon>
        <taxon>Metazoa</taxon>
        <taxon>Ecdysozoa</taxon>
        <taxon>Arthropoda</taxon>
        <taxon>Crustacea</taxon>
        <taxon>Multicrustacea</taxon>
        <taxon>Malacostraca</taxon>
        <taxon>Eumalacostraca</taxon>
        <taxon>Eucarida</taxon>
        <taxon>Decapoda</taxon>
        <taxon>Pleocyemata</taxon>
        <taxon>Anomura</taxon>
        <taxon>Galatheoidea</taxon>
        <taxon>Porcellanidae</taxon>
        <taxon>Petrolisthes</taxon>
    </lineage>
</organism>
<keyword evidence="2" id="KW-0732">Signal</keyword>
<proteinExistence type="predicted"/>
<sequence length="338" mass="37106">MPCFVQLLASLPSLVVEAVALYTFPSAADQEVPLDTAQPPPFPSTLLAKTANLPTTFRVPSHLLVPSPTWLAPVILRRTLPYQVKEPNSKYWAAENAARQELNFHIATTTVSSLIKEWLSHLASKFEVFYNPQLKDVLKGITMVAEGLAYLMAAPLPSSTKMFMETCGTTSGDPAKPRLTPTPPITRFPTAAWPFKPQDLQPSLRLALQRLGCESRLAGTGLAMDIHSSAQAAQQPTSIIKGLSLSLATRGRNRGHGEQRLDHKGIKDMGWLVNLPKSNVGNRMVDEGHLPNAPEGQRGKDPLSTPLRPVLQHYLQRQCEKLKDTLNLASATLRLCRC</sequence>
<gene>
    <name evidence="3" type="ORF">Pmani_008501</name>
</gene>
<feature type="chain" id="PRO_5042043094" evidence="2">
    <location>
        <begin position="19"/>
        <end position="338"/>
    </location>
</feature>
<dbReference type="Proteomes" id="UP001292094">
    <property type="component" value="Unassembled WGS sequence"/>
</dbReference>
<name>A0AAE1Q6W5_9EUCA</name>
<feature type="signal peptide" evidence="2">
    <location>
        <begin position="1"/>
        <end position="18"/>
    </location>
</feature>
<feature type="region of interest" description="Disordered" evidence="1">
    <location>
        <begin position="285"/>
        <end position="305"/>
    </location>
</feature>
<comment type="caution">
    <text evidence="3">The sequence shown here is derived from an EMBL/GenBank/DDBJ whole genome shotgun (WGS) entry which is preliminary data.</text>
</comment>
<keyword evidence="4" id="KW-1185">Reference proteome</keyword>
<evidence type="ECO:0000313" key="4">
    <source>
        <dbReference type="Proteomes" id="UP001292094"/>
    </source>
</evidence>
<reference evidence="3" key="1">
    <citation type="submission" date="2023-11" db="EMBL/GenBank/DDBJ databases">
        <title>Genome assemblies of two species of porcelain crab, Petrolisthes cinctipes and Petrolisthes manimaculis (Anomura: Porcellanidae).</title>
        <authorList>
            <person name="Angst P."/>
        </authorList>
    </citation>
    <scope>NUCLEOTIDE SEQUENCE</scope>
    <source>
        <strain evidence="3">PB745_02</strain>
        <tissue evidence="3">Gill</tissue>
    </source>
</reference>
<evidence type="ECO:0000313" key="3">
    <source>
        <dbReference type="EMBL" id="KAK4320668.1"/>
    </source>
</evidence>
<accession>A0AAE1Q6W5</accession>
<dbReference type="AlphaFoldDB" id="A0AAE1Q6W5"/>
<evidence type="ECO:0000256" key="2">
    <source>
        <dbReference type="SAM" id="SignalP"/>
    </source>
</evidence>
<protein>
    <submittedName>
        <fullName evidence="3">Uncharacterized protein</fullName>
    </submittedName>
</protein>
<dbReference type="EMBL" id="JAWZYT010000649">
    <property type="protein sequence ID" value="KAK4320668.1"/>
    <property type="molecule type" value="Genomic_DNA"/>
</dbReference>